<evidence type="ECO:0000256" key="4">
    <source>
        <dbReference type="ARBA" id="ARBA00022833"/>
    </source>
</evidence>
<dbReference type="NCBIfam" id="TIGR01766">
    <property type="entry name" value="IS200/IS605 family accessory protein TnpB-like domain"/>
    <property type="match status" value="1"/>
</dbReference>
<dbReference type="EMBL" id="SUMG01000001">
    <property type="protein sequence ID" value="NBG87225.1"/>
    <property type="molecule type" value="Genomic_DNA"/>
</dbReference>
<feature type="domain" description="Cas12f1-like TNB" evidence="8">
    <location>
        <begin position="286"/>
        <end position="353"/>
    </location>
</feature>
<keyword evidence="3" id="KW-0479">Metal-binding</keyword>
<dbReference type="NCBIfam" id="NF040570">
    <property type="entry name" value="guided_TnpB"/>
    <property type="match status" value="1"/>
</dbReference>
<dbReference type="InterPro" id="IPR010095">
    <property type="entry name" value="Cas12f1-like_TNB"/>
</dbReference>
<feature type="domain" description="Transposase putative helix-turn-helix" evidence="9">
    <location>
        <begin position="1"/>
        <end position="46"/>
    </location>
</feature>
<accession>A0AA44BDK8</accession>
<comment type="similarity">
    <text evidence="1">In the C-terminal section; belongs to the transposase 35 family.</text>
</comment>
<evidence type="ECO:0000259" key="9">
    <source>
        <dbReference type="Pfam" id="PF12323"/>
    </source>
</evidence>
<evidence type="ECO:0000256" key="1">
    <source>
        <dbReference type="ARBA" id="ARBA00008761"/>
    </source>
</evidence>
<dbReference type="InterPro" id="IPR001959">
    <property type="entry name" value="Transposase"/>
</dbReference>
<protein>
    <submittedName>
        <fullName evidence="10">Transposase</fullName>
    </submittedName>
</protein>
<keyword evidence="6" id="KW-0233">DNA recombination</keyword>
<dbReference type="InterPro" id="IPR021027">
    <property type="entry name" value="Transposase_put_HTH"/>
</dbReference>
<keyword evidence="11" id="KW-1185">Reference proteome</keyword>
<keyword evidence="2" id="KW-0815">Transposition</keyword>
<keyword evidence="4" id="KW-0862">Zinc</keyword>
<proteinExistence type="inferred from homology"/>
<dbReference type="GO" id="GO:0006310">
    <property type="term" value="P:DNA recombination"/>
    <property type="evidence" value="ECO:0007669"/>
    <property type="project" value="UniProtKB-KW"/>
</dbReference>
<reference evidence="10 11" key="1">
    <citation type="submission" date="2019-04" db="EMBL/GenBank/DDBJ databases">
        <title>Isachenkonia alkalipeptolytica gen. nov. sp. nov. a new anaerobic, alkiliphilic organothrophic bacterium capable to reduce synthesized ferrihydrite isolated from a soda lake.</title>
        <authorList>
            <person name="Toshchakov S.V."/>
            <person name="Zavarzina D.G."/>
            <person name="Zhilina T.N."/>
            <person name="Kostrikina N.A."/>
            <person name="Kublanov I.V."/>
        </authorList>
    </citation>
    <scope>NUCLEOTIDE SEQUENCE [LARGE SCALE GENOMIC DNA]</scope>
    <source>
        <strain evidence="10 11">Z-1701</strain>
    </source>
</reference>
<dbReference type="RefSeq" id="WP_160718515.1">
    <property type="nucleotide sequence ID" value="NZ_SUMG01000001.1"/>
</dbReference>
<evidence type="ECO:0000313" key="11">
    <source>
        <dbReference type="Proteomes" id="UP000449710"/>
    </source>
</evidence>
<gene>
    <name evidence="10" type="ORF">ISALK_01795</name>
</gene>
<dbReference type="GO" id="GO:0046872">
    <property type="term" value="F:metal ion binding"/>
    <property type="evidence" value="ECO:0007669"/>
    <property type="project" value="UniProtKB-KW"/>
</dbReference>
<evidence type="ECO:0000259" key="7">
    <source>
        <dbReference type="Pfam" id="PF01385"/>
    </source>
</evidence>
<feature type="domain" description="Probable transposase IS891/IS1136/IS1341" evidence="7">
    <location>
        <begin position="160"/>
        <end position="273"/>
    </location>
</feature>
<dbReference type="GO" id="GO:0032196">
    <property type="term" value="P:transposition"/>
    <property type="evidence" value="ECO:0007669"/>
    <property type="project" value="UniProtKB-KW"/>
</dbReference>
<dbReference type="Pfam" id="PF12323">
    <property type="entry name" value="HTH_OrfB_IS605"/>
    <property type="match status" value="1"/>
</dbReference>
<dbReference type="AlphaFoldDB" id="A0AA44BDK8"/>
<evidence type="ECO:0000313" key="10">
    <source>
        <dbReference type="EMBL" id="NBG87225.1"/>
    </source>
</evidence>
<evidence type="ECO:0000256" key="5">
    <source>
        <dbReference type="ARBA" id="ARBA00023125"/>
    </source>
</evidence>
<evidence type="ECO:0000259" key="8">
    <source>
        <dbReference type="Pfam" id="PF07282"/>
    </source>
</evidence>
<dbReference type="GO" id="GO:0003677">
    <property type="term" value="F:DNA binding"/>
    <property type="evidence" value="ECO:0007669"/>
    <property type="project" value="UniProtKB-KW"/>
</dbReference>
<sequence length="363" mass="41962">MNRAFKFRIYPNREQQELIAKTFGCVRFVYNRMLSDRIAYYKETKKSLHNTPADYKKEYEWLGEVDSLALANAQLNLNKAYANFFRDKSIGFPNFKSKKKNHKSYTTNVVNGNIKLGTGELVLPKLKAVKMKQHREIPKDYTLKSVTISQTATGKYFASLLYAYEQDIKVIEPKVFLGLDYSMKELFISSEGVPAAYPRYYHQALVKLKKEQRKLSKCQKGSQNRNKQRIKVAKLHEKVRDQRKDFLHKLSRQITNAADRVCIENLNMKGMSRALHFGKSVSDNGFGMFVSMLDYKLKDQGKDLIKIDKWFPSSKLCSSCGEKKAELSLSERIYHCEACGIILDRDYNASINIKNEGMRMTLG</sequence>
<dbReference type="Pfam" id="PF01385">
    <property type="entry name" value="OrfB_IS605"/>
    <property type="match status" value="1"/>
</dbReference>
<evidence type="ECO:0000256" key="6">
    <source>
        <dbReference type="ARBA" id="ARBA00023172"/>
    </source>
</evidence>
<evidence type="ECO:0000256" key="3">
    <source>
        <dbReference type="ARBA" id="ARBA00022723"/>
    </source>
</evidence>
<evidence type="ECO:0000256" key="2">
    <source>
        <dbReference type="ARBA" id="ARBA00022578"/>
    </source>
</evidence>
<name>A0AA44BDK8_9CLOT</name>
<organism evidence="10 11">
    <name type="scientific">Isachenkonia alkalipeptolytica</name>
    <dbReference type="NCBI Taxonomy" id="2565777"/>
    <lineage>
        <taxon>Bacteria</taxon>
        <taxon>Bacillati</taxon>
        <taxon>Bacillota</taxon>
        <taxon>Clostridia</taxon>
        <taxon>Eubacteriales</taxon>
        <taxon>Clostridiaceae</taxon>
        <taxon>Isachenkonia</taxon>
    </lineage>
</organism>
<keyword evidence="5" id="KW-0238">DNA-binding</keyword>
<dbReference type="Proteomes" id="UP000449710">
    <property type="component" value="Unassembled WGS sequence"/>
</dbReference>
<comment type="caution">
    <text evidence="10">The sequence shown here is derived from an EMBL/GenBank/DDBJ whole genome shotgun (WGS) entry which is preliminary data.</text>
</comment>
<dbReference type="Pfam" id="PF07282">
    <property type="entry name" value="Cas12f1-like_TNB"/>
    <property type="match status" value="1"/>
</dbReference>